<dbReference type="SUPFAM" id="SSF51395">
    <property type="entry name" value="FMN-linked oxidoreductases"/>
    <property type="match status" value="1"/>
</dbReference>
<dbReference type="CDD" id="cd04735">
    <property type="entry name" value="OYE_like_4_FMN"/>
    <property type="match status" value="1"/>
</dbReference>
<sequence>MKSNYNKILSPFTFPVSGINITNRIVLAPMTTFSGNDDGTTTDAEVAYYRERNQSAGLLITACAYVIRHGKGFHGQIGADSDELIPSLKRIADALKANGNKAVLQLYHGGRMSPPEELVDGQSLSASAVAAVREGAQVPREMTATEIEETIVAFGEATRRAIEAGFDGVEIHGANTYLLQQFFSPHSNRRTDKWGGDLMKRMTFPLAVVDAVIESAALSSRPFLVGYRLSPEELENPGITMKDTLHLVEALSRKQLDYLHVSVMDFWAGSMRDKNDTAARAQLIATKVGHSLPVIGVGSLHTPEEVERVLTGNIPLVAMARELLMEPHWLTKVKNNAVGQIRTELDVNTQDLLKIPTPLWSALISRTGWLPVKNNQH</sequence>
<reference evidence="4" key="1">
    <citation type="submission" date="2016-04" db="EMBL/GenBank/DDBJ databases">
        <authorList>
            <person name="Evans L.H."/>
            <person name="Alamgir A."/>
            <person name="Owens N."/>
            <person name="Weber N.D."/>
            <person name="Virtaneva K."/>
            <person name="Barbian K."/>
            <person name="Babar A."/>
            <person name="Rosenke K."/>
        </authorList>
    </citation>
    <scope>NUCLEOTIDE SEQUENCE</scope>
    <source>
        <strain evidence="4">86-2</strain>
    </source>
</reference>
<name>A0A212JXZ0_9BACT</name>
<feature type="domain" description="NADH:flavin oxidoreductase/NADH oxidase N-terminal" evidence="3">
    <location>
        <begin position="11"/>
        <end position="336"/>
    </location>
</feature>
<dbReference type="GO" id="GO:0016491">
    <property type="term" value="F:oxidoreductase activity"/>
    <property type="evidence" value="ECO:0007669"/>
    <property type="project" value="UniProtKB-KW"/>
</dbReference>
<organism evidence="4">
    <name type="scientific">uncultured Dysgonomonas sp</name>
    <dbReference type="NCBI Taxonomy" id="206096"/>
    <lineage>
        <taxon>Bacteria</taxon>
        <taxon>Pseudomonadati</taxon>
        <taxon>Bacteroidota</taxon>
        <taxon>Bacteroidia</taxon>
        <taxon>Bacteroidales</taxon>
        <taxon>Dysgonomonadaceae</taxon>
        <taxon>Dysgonomonas</taxon>
        <taxon>environmental samples</taxon>
    </lineage>
</organism>
<keyword evidence="2 4" id="KW-0560">Oxidoreductase</keyword>
<dbReference type="Pfam" id="PF00724">
    <property type="entry name" value="Oxidored_FMN"/>
    <property type="match status" value="1"/>
</dbReference>
<evidence type="ECO:0000256" key="2">
    <source>
        <dbReference type="ARBA" id="ARBA00023002"/>
    </source>
</evidence>
<gene>
    <name evidence="4" type="primary">yqiG</name>
    <name evidence="4" type="ORF">KL86DYS2_12574</name>
</gene>
<dbReference type="AlphaFoldDB" id="A0A212JXZ0"/>
<dbReference type="EMBL" id="FLUL01000001">
    <property type="protein sequence ID" value="SBW04222.1"/>
    <property type="molecule type" value="Genomic_DNA"/>
</dbReference>
<protein>
    <submittedName>
        <fullName evidence="4">Putative NADH-dependent flavin oxidoreductase YqiG</fullName>
        <ecNumber evidence="4">1.-.-.-</ecNumber>
    </submittedName>
</protein>
<evidence type="ECO:0000256" key="1">
    <source>
        <dbReference type="ARBA" id="ARBA00022630"/>
    </source>
</evidence>
<dbReference type="RefSeq" id="WP_160339960.1">
    <property type="nucleotide sequence ID" value="NZ_LT599021.1"/>
</dbReference>
<dbReference type="InterPro" id="IPR001155">
    <property type="entry name" value="OxRdtase_FMN_N"/>
</dbReference>
<dbReference type="InterPro" id="IPR013785">
    <property type="entry name" value="Aldolase_TIM"/>
</dbReference>
<dbReference type="PANTHER" id="PTHR43656:SF2">
    <property type="entry name" value="BINDING OXIDOREDUCTASE, PUTATIVE (AFU_ORTHOLOGUE AFUA_2G08260)-RELATED"/>
    <property type="match status" value="1"/>
</dbReference>
<dbReference type="EC" id="1.-.-.-" evidence="4"/>
<dbReference type="InterPro" id="IPR051799">
    <property type="entry name" value="NADH_flavin_oxidoreductase"/>
</dbReference>
<dbReference type="PANTHER" id="PTHR43656">
    <property type="entry name" value="BINDING OXIDOREDUCTASE, PUTATIVE (AFU_ORTHOLOGUE AFUA_2G08260)-RELATED"/>
    <property type="match status" value="1"/>
</dbReference>
<proteinExistence type="predicted"/>
<keyword evidence="1" id="KW-0285">Flavoprotein</keyword>
<evidence type="ECO:0000259" key="3">
    <source>
        <dbReference type="Pfam" id="PF00724"/>
    </source>
</evidence>
<dbReference type="Gene3D" id="3.20.20.70">
    <property type="entry name" value="Aldolase class I"/>
    <property type="match status" value="1"/>
</dbReference>
<dbReference type="GO" id="GO:0010181">
    <property type="term" value="F:FMN binding"/>
    <property type="evidence" value="ECO:0007669"/>
    <property type="project" value="InterPro"/>
</dbReference>
<evidence type="ECO:0000313" key="4">
    <source>
        <dbReference type="EMBL" id="SBW04222.1"/>
    </source>
</evidence>
<accession>A0A212JXZ0</accession>